<dbReference type="Gene3D" id="3.40.830.10">
    <property type="entry name" value="LigB-like"/>
    <property type="match status" value="1"/>
</dbReference>
<gene>
    <name evidence="1" type="ORF">CSO01_13060</name>
</gene>
<reference evidence="1 2" key="1">
    <citation type="submission" date="2019-07" db="EMBL/GenBank/DDBJ databases">
        <title>Whole genome shotgun sequence of Cellulomonas soli NBRC 109434.</title>
        <authorList>
            <person name="Hosoyama A."/>
            <person name="Uohara A."/>
            <person name="Ohji S."/>
            <person name="Ichikawa N."/>
        </authorList>
    </citation>
    <scope>NUCLEOTIDE SEQUENCE [LARGE SCALE GENOMIC DNA]</scope>
    <source>
        <strain evidence="1 2">NBRC 109434</strain>
    </source>
</reference>
<dbReference type="AlphaFoldDB" id="A0A512PBK2"/>
<name>A0A512PBK2_9CELL</name>
<protein>
    <submittedName>
        <fullName evidence="1">Uncharacterized protein</fullName>
    </submittedName>
</protein>
<accession>A0A512PBK2</accession>
<evidence type="ECO:0000313" key="1">
    <source>
        <dbReference type="EMBL" id="GEP68591.1"/>
    </source>
</evidence>
<dbReference type="EMBL" id="BKAL01000003">
    <property type="protein sequence ID" value="GEP68591.1"/>
    <property type="molecule type" value="Genomic_DNA"/>
</dbReference>
<organism evidence="1 2">
    <name type="scientific">Cellulomonas soli</name>
    <dbReference type="NCBI Taxonomy" id="931535"/>
    <lineage>
        <taxon>Bacteria</taxon>
        <taxon>Bacillati</taxon>
        <taxon>Actinomycetota</taxon>
        <taxon>Actinomycetes</taxon>
        <taxon>Micrococcales</taxon>
        <taxon>Cellulomonadaceae</taxon>
        <taxon>Cellulomonas</taxon>
    </lineage>
</organism>
<comment type="caution">
    <text evidence="1">The sequence shown here is derived from an EMBL/GenBank/DDBJ whole genome shotgun (WGS) entry which is preliminary data.</text>
</comment>
<keyword evidence="2" id="KW-1185">Reference proteome</keyword>
<dbReference type="Proteomes" id="UP000321798">
    <property type="component" value="Unassembled WGS sequence"/>
</dbReference>
<proteinExistence type="predicted"/>
<evidence type="ECO:0000313" key="2">
    <source>
        <dbReference type="Proteomes" id="UP000321798"/>
    </source>
</evidence>
<sequence length="253" mass="24867">MTRAPDGYRRAMLTAAALVPDTALLVPGVGGRSDALVAGLREAALAAVAEVLATGPERVAVVAPAARSRSFAGPVRASLAGAGVPDAMLGWVVPGPVDAPVPAVASAVAVHLLARCGAGSPDEVVEVTGSTPAAQLLRLGAALVADGPTVLVVVGSLSARHGPDAPLADDPRAPGLDAACARDLADPTPAARARLAAVEPEQAAALAVTGWAPWQVLLGAADGARTDGRLLARAEPAGAAHAVFTWFTAGAAA</sequence>